<dbReference type="EMBL" id="CP001966">
    <property type="protein sequence ID" value="ADG76764.1"/>
    <property type="molecule type" value="Genomic_DNA"/>
</dbReference>
<dbReference type="InterPro" id="IPR029058">
    <property type="entry name" value="AB_hydrolase_fold"/>
</dbReference>
<dbReference type="GO" id="GO:0046464">
    <property type="term" value="P:acylglycerol catabolic process"/>
    <property type="evidence" value="ECO:0007669"/>
    <property type="project" value="TreeGrafter"/>
</dbReference>
<dbReference type="GO" id="GO:0016020">
    <property type="term" value="C:membrane"/>
    <property type="evidence" value="ECO:0007669"/>
    <property type="project" value="TreeGrafter"/>
</dbReference>
<dbReference type="HOGENOM" id="CLU_020336_9_0_11"/>
<sequence>MTTTPATTAQCTNRMVVLPAHWTTKSTTLGSVLLELANVRTHVVIDQPTGPVTGPPVVLSSGLAGNWFDWDSCIELLRSERTVIRFDRPGYGLSDPWPEDTVPTLDGEVRRYRDLLDALQIQRGVICGHSMASFYVEAFAREHPERTAAAVILDGSVEDSPRWVLPTNLRADLLLRSADVAAASGLSRIGPAVHKLLVDSEPPAEHAQILSSEQYLRAAMLENGQYPVLAHELVDLRTKQPLQPGLPVTVAAAYTGRPTPWAASWLRQQRGLADRLDARFAVIAPSGHHVMVEQPAQVAALILDAGGG</sequence>
<dbReference type="PANTHER" id="PTHR43798">
    <property type="entry name" value="MONOACYLGLYCEROL LIPASE"/>
    <property type="match status" value="1"/>
</dbReference>
<dbReference type="STRING" id="521096.Tpau_0110"/>
<name>D5UPZ6_TSUPD</name>
<dbReference type="Pfam" id="PF00561">
    <property type="entry name" value="Abhydrolase_1"/>
    <property type="match status" value="1"/>
</dbReference>
<evidence type="ECO:0000313" key="2">
    <source>
        <dbReference type="EMBL" id="ADG76764.1"/>
    </source>
</evidence>
<dbReference type="KEGG" id="tpr:Tpau_0110"/>
<evidence type="ECO:0000313" key="3">
    <source>
        <dbReference type="Proteomes" id="UP000001213"/>
    </source>
</evidence>
<protein>
    <submittedName>
        <fullName evidence="2">Alpha/beta hydrolase fold protein</fullName>
    </submittedName>
</protein>
<dbReference type="InterPro" id="IPR050266">
    <property type="entry name" value="AB_hydrolase_sf"/>
</dbReference>
<evidence type="ECO:0000259" key="1">
    <source>
        <dbReference type="Pfam" id="PF00561"/>
    </source>
</evidence>
<keyword evidence="2" id="KW-0378">Hydrolase</keyword>
<dbReference type="PANTHER" id="PTHR43798:SF33">
    <property type="entry name" value="HYDROLASE, PUTATIVE (AFU_ORTHOLOGUE AFUA_2G14860)-RELATED"/>
    <property type="match status" value="1"/>
</dbReference>
<feature type="domain" description="AB hydrolase-1" evidence="1">
    <location>
        <begin position="55"/>
        <end position="166"/>
    </location>
</feature>
<dbReference type="Proteomes" id="UP000001213">
    <property type="component" value="Chromosome"/>
</dbReference>
<accession>D5UPZ6</accession>
<dbReference type="InterPro" id="IPR000073">
    <property type="entry name" value="AB_hydrolase_1"/>
</dbReference>
<dbReference type="AlphaFoldDB" id="D5UPZ6"/>
<reference evidence="3" key="1">
    <citation type="submission" date="2010-03" db="EMBL/GenBank/DDBJ databases">
        <title>The complete chromosome of Tsukamurella paurometabola DSM 20162.</title>
        <authorList>
            <consortium name="US DOE Joint Genome Institute (JGI-PGF)"/>
            <person name="Lucas S."/>
            <person name="Copeland A."/>
            <person name="Lapidus A."/>
            <person name="Glavina del Rio T."/>
            <person name="Dalin E."/>
            <person name="Tice H."/>
            <person name="Bruce D."/>
            <person name="Goodwin L."/>
            <person name="Pitluck S."/>
            <person name="Kyrpides N."/>
            <person name="Mavromatis K."/>
            <person name="Ivanova N."/>
            <person name="Mikhailova N."/>
            <person name="Munk A.C."/>
            <person name="Brettin T."/>
            <person name="Detter J.C."/>
            <person name="Tapia R."/>
            <person name="Han C."/>
            <person name="Larimer F."/>
            <person name="Land M."/>
            <person name="Hauser L."/>
            <person name="Markowitz V."/>
            <person name="Cheng J.-F."/>
            <person name="Hugenholtz P."/>
            <person name="Woyke T."/>
            <person name="Wu D."/>
            <person name="Jando M."/>
            <person name="Brambilla E."/>
            <person name="Klenk H.-P."/>
            <person name="Eisen J.A."/>
        </authorList>
    </citation>
    <scope>NUCLEOTIDE SEQUENCE [LARGE SCALE GENOMIC DNA]</scope>
    <source>
        <strain evidence="3">ATCC 8368 / DSM 20162 / CCUG 35730 / CIP 100753 / JCM 10117 / KCTC 9821 / NBRC 16120 / NCIMB 702349 / NCTC 13040</strain>
    </source>
</reference>
<organism evidence="2 3">
    <name type="scientific">Tsukamurella paurometabola (strain ATCC 8368 / DSM 20162 / CCUG 35730 / CIP 100753 / JCM 10117 / KCTC 9821 / NBRC 16120 / NCIMB 702349 / NCTC 13040)</name>
    <name type="common">Corynebacterium paurometabolum</name>
    <dbReference type="NCBI Taxonomy" id="521096"/>
    <lineage>
        <taxon>Bacteria</taxon>
        <taxon>Bacillati</taxon>
        <taxon>Actinomycetota</taxon>
        <taxon>Actinomycetes</taxon>
        <taxon>Mycobacteriales</taxon>
        <taxon>Tsukamurellaceae</taxon>
        <taxon>Tsukamurella</taxon>
    </lineage>
</organism>
<dbReference type="SUPFAM" id="SSF53474">
    <property type="entry name" value="alpha/beta-Hydrolases"/>
    <property type="match status" value="1"/>
</dbReference>
<gene>
    <name evidence="2" type="ordered locus">Tpau_0110</name>
</gene>
<dbReference type="GO" id="GO:0047372">
    <property type="term" value="F:monoacylglycerol lipase activity"/>
    <property type="evidence" value="ECO:0007669"/>
    <property type="project" value="TreeGrafter"/>
</dbReference>
<proteinExistence type="predicted"/>
<dbReference type="eggNOG" id="COG2267">
    <property type="taxonomic scope" value="Bacteria"/>
</dbReference>
<dbReference type="Gene3D" id="3.40.50.1820">
    <property type="entry name" value="alpha/beta hydrolase"/>
    <property type="match status" value="1"/>
</dbReference>
<reference evidence="2 3" key="2">
    <citation type="journal article" date="2011" name="Stand. Genomic Sci.">
        <title>Complete genome sequence of Tsukamurella paurometabola type strain (no. 33).</title>
        <authorList>
            <person name="Munk A.C."/>
            <person name="Lapidus A."/>
            <person name="Lucas S."/>
            <person name="Nolan M."/>
            <person name="Tice H."/>
            <person name="Cheng J.F."/>
            <person name="Del Rio T.G."/>
            <person name="Goodwin L."/>
            <person name="Pitluck S."/>
            <person name="Liolios K."/>
            <person name="Huntemann M."/>
            <person name="Ivanova N."/>
            <person name="Mavromatis K."/>
            <person name="Mikhailova N."/>
            <person name="Pati A."/>
            <person name="Chen A."/>
            <person name="Palaniappan K."/>
            <person name="Tapia R."/>
            <person name="Han C."/>
            <person name="Land M."/>
            <person name="Hauser L."/>
            <person name="Chang Y.J."/>
            <person name="Jeffries C.D."/>
            <person name="Brettin T."/>
            <person name="Yasawong M."/>
            <person name="Brambilla E.M."/>
            <person name="Rohde M."/>
            <person name="Sikorski J."/>
            <person name="Goker M."/>
            <person name="Detter J.C."/>
            <person name="Woyke T."/>
            <person name="Bristow J."/>
            <person name="Eisen J.A."/>
            <person name="Markowitz V."/>
            <person name="Hugenholtz P."/>
            <person name="Kyrpides N.C."/>
            <person name="Klenk H.P."/>
        </authorList>
    </citation>
    <scope>NUCLEOTIDE SEQUENCE [LARGE SCALE GENOMIC DNA]</scope>
    <source>
        <strain evidence="3">ATCC 8368 / DSM 20162 / CCUG 35730 / CIP 100753 / JCM 10117 / KCTC 9821 / NBRC 16120 / NCIMB 702349 / NCTC 13040</strain>
    </source>
</reference>
<keyword evidence="3" id="KW-1185">Reference proteome</keyword>